<comment type="caution">
    <text evidence="4">Lacks conserved residue(s) required for the propagation of feature annotation.</text>
</comment>
<dbReference type="InterPro" id="IPR050301">
    <property type="entry name" value="NTE"/>
</dbReference>
<feature type="short sequence motif" description="DGA/G" evidence="4">
    <location>
        <begin position="155"/>
        <end position="157"/>
    </location>
</feature>
<dbReference type="Gene3D" id="3.40.1090.10">
    <property type="entry name" value="Cytosolic phospholipase A2 catalytic domain"/>
    <property type="match status" value="1"/>
</dbReference>
<dbReference type="InterPro" id="IPR002641">
    <property type="entry name" value="PNPLA_dom"/>
</dbReference>
<evidence type="ECO:0000256" key="1">
    <source>
        <dbReference type="ARBA" id="ARBA00022801"/>
    </source>
</evidence>
<dbReference type="SUPFAM" id="SSF52151">
    <property type="entry name" value="FabD/lysophospholipase-like"/>
    <property type="match status" value="1"/>
</dbReference>
<protein>
    <submittedName>
        <fullName evidence="6">Alpha-beta hydrolase family esterase</fullName>
    </submittedName>
</protein>
<dbReference type="PANTHER" id="PTHR14226:SF76">
    <property type="entry name" value="NTE FAMILY PROTEIN RSSA"/>
    <property type="match status" value="1"/>
</dbReference>
<evidence type="ECO:0000256" key="2">
    <source>
        <dbReference type="ARBA" id="ARBA00022963"/>
    </source>
</evidence>
<feature type="short sequence motif" description="GXSXG" evidence="4">
    <location>
        <begin position="37"/>
        <end position="41"/>
    </location>
</feature>
<dbReference type="GO" id="GO:0016787">
    <property type="term" value="F:hydrolase activity"/>
    <property type="evidence" value="ECO:0007669"/>
    <property type="project" value="UniProtKB-UniRule"/>
</dbReference>
<feature type="domain" description="PNPLA" evidence="5">
    <location>
        <begin position="6"/>
        <end position="168"/>
    </location>
</feature>
<gene>
    <name evidence="6" type="ORF">HGMM_OP4C338</name>
</gene>
<dbReference type="InterPro" id="IPR016035">
    <property type="entry name" value="Acyl_Trfase/lysoPLipase"/>
</dbReference>
<keyword evidence="2 4" id="KW-0442">Lipid degradation</keyword>
<dbReference type="Pfam" id="PF01734">
    <property type="entry name" value="Patatin"/>
    <property type="match status" value="1"/>
</dbReference>
<feature type="active site" description="Proton acceptor" evidence="4">
    <location>
        <position position="155"/>
    </location>
</feature>
<dbReference type="PROSITE" id="PS51635">
    <property type="entry name" value="PNPLA"/>
    <property type="match status" value="1"/>
</dbReference>
<proteinExistence type="predicted"/>
<organism evidence="6">
    <name type="scientific">Acetithermum autotrophicum</name>
    <dbReference type="NCBI Taxonomy" id="1446466"/>
    <lineage>
        <taxon>Bacteria</taxon>
        <taxon>Candidatus Bipolaricaulota</taxon>
        <taxon>Candidatus Acetithermum</taxon>
    </lineage>
</organism>
<sequence>MKKIALVLSSGGPRGAAYIGVLKVLEEHKIPISLVVGSSIGAMIGGAFAAGVSAAQLEREWLKIDLWRIARSLQPTLPIHGWSSGSAVERALREILGGDRRIEELPIPFVAVATDLDTGERVLLKEGSLIEAIRASFSIPGLFVPVERDGRHLADGGLASPLPVDVARQLGAEAVIAVEVNLGSKRYRMAHPPKGAPGLFEALDLAISIFVWRLTELTLELFPPDVLISPEMPDDSLVGNLSYHRAEERIALGEAAARAQLPAIFSLLDAVGQ</sequence>
<evidence type="ECO:0000259" key="5">
    <source>
        <dbReference type="PROSITE" id="PS51635"/>
    </source>
</evidence>
<name>H5SVR9_ACEAU</name>
<accession>H5SVR9</accession>
<feature type="active site" description="Nucleophile" evidence="4">
    <location>
        <position position="39"/>
    </location>
</feature>
<evidence type="ECO:0000313" key="6">
    <source>
        <dbReference type="EMBL" id="BAL59702.1"/>
    </source>
</evidence>
<dbReference type="EMBL" id="AP011803">
    <property type="protein sequence ID" value="BAL59702.1"/>
    <property type="molecule type" value="Genomic_DNA"/>
</dbReference>
<dbReference type="GO" id="GO:0016042">
    <property type="term" value="P:lipid catabolic process"/>
    <property type="evidence" value="ECO:0007669"/>
    <property type="project" value="UniProtKB-UniRule"/>
</dbReference>
<keyword evidence="3 4" id="KW-0443">Lipid metabolism</keyword>
<dbReference type="CDD" id="cd07205">
    <property type="entry name" value="Pat_PNPLA6_PNPLA7_NTE1_like"/>
    <property type="match status" value="1"/>
</dbReference>
<evidence type="ECO:0000256" key="4">
    <source>
        <dbReference type="PROSITE-ProRule" id="PRU01161"/>
    </source>
</evidence>
<reference evidence="6" key="2">
    <citation type="journal article" date="2012" name="PLoS ONE">
        <title>A Deeply Branching Thermophilic Bacterium with an Ancient Acetyl-CoA Pathway Dominates a Subsurface Ecosystem.</title>
        <authorList>
            <person name="Takami H."/>
            <person name="Noguchi H."/>
            <person name="Takaki Y."/>
            <person name="Uchiyama I."/>
            <person name="Toyoda A."/>
            <person name="Nishi S."/>
            <person name="Chee G.-J."/>
            <person name="Arai W."/>
            <person name="Nunoura T."/>
            <person name="Itoh T."/>
            <person name="Hattori M."/>
            <person name="Takai K."/>
        </authorList>
    </citation>
    <scope>NUCLEOTIDE SEQUENCE</scope>
</reference>
<dbReference type="PANTHER" id="PTHR14226">
    <property type="entry name" value="NEUROPATHY TARGET ESTERASE/SWISS CHEESE D.MELANOGASTER"/>
    <property type="match status" value="1"/>
</dbReference>
<evidence type="ECO:0000256" key="3">
    <source>
        <dbReference type="ARBA" id="ARBA00023098"/>
    </source>
</evidence>
<reference evidence="6" key="1">
    <citation type="journal article" date="2005" name="Environ. Microbiol.">
        <title>Genetic and functional properties of uncultivated thermophilic crenarchaeotes from a subsurface gold mine as revealed by analysis of genome fragments.</title>
        <authorList>
            <person name="Nunoura T."/>
            <person name="Hirayama H."/>
            <person name="Takami H."/>
            <person name="Oida H."/>
            <person name="Nishi S."/>
            <person name="Shimamura S."/>
            <person name="Suzuki Y."/>
            <person name="Inagaki F."/>
            <person name="Takai K."/>
            <person name="Nealson K.H."/>
            <person name="Horikoshi K."/>
        </authorList>
    </citation>
    <scope>NUCLEOTIDE SEQUENCE</scope>
</reference>
<keyword evidence="1 4" id="KW-0378">Hydrolase</keyword>
<dbReference type="AlphaFoldDB" id="H5SVR9"/>